<dbReference type="EMBL" id="LWQT01000043">
    <property type="protein sequence ID" value="OAN52773.1"/>
    <property type="molecule type" value="Genomic_DNA"/>
</dbReference>
<dbReference type="STRING" id="1285242.A6A04_15655"/>
<dbReference type="AlphaFoldDB" id="A0A178MSF1"/>
<evidence type="ECO:0000256" key="1">
    <source>
        <dbReference type="ARBA" id="ARBA00010515"/>
    </source>
</evidence>
<reference evidence="4 5" key="1">
    <citation type="submission" date="2016-04" db="EMBL/GenBank/DDBJ databases">
        <title>Draft genome sequence of freshwater magnetotactic bacteria Magnetospirillum marisnigri SP-1 and Magnetospirillum moscoviense BB-1.</title>
        <authorList>
            <person name="Koziaeva V."/>
            <person name="Dziuba M.V."/>
            <person name="Ivanov T.M."/>
            <person name="Kuznetsov B."/>
            <person name="Grouzdev D.S."/>
        </authorList>
    </citation>
    <scope>NUCLEOTIDE SEQUENCE [LARGE SCALE GENOMIC DNA]</scope>
    <source>
        <strain evidence="4 5">SP-1</strain>
    </source>
</reference>
<dbReference type="Proteomes" id="UP000078428">
    <property type="component" value="Unassembled WGS sequence"/>
</dbReference>
<keyword evidence="2" id="KW-0378">Hydrolase</keyword>
<evidence type="ECO:0000256" key="2">
    <source>
        <dbReference type="ARBA" id="ARBA00022801"/>
    </source>
</evidence>
<dbReference type="InterPro" id="IPR013094">
    <property type="entry name" value="AB_hydrolase_3"/>
</dbReference>
<dbReference type="Pfam" id="PF07859">
    <property type="entry name" value="Abhydrolase_3"/>
    <property type="match status" value="1"/>
</dbReference>
<comment type="caution">
    <text evidence="4">The sequence shown here is derived from an EMBL/GenBank/DDBJ whole genome shotgun (WGS) entry which is preliminary data.</text>
</comment>
<name>A0A178MSF1_9PROT</name>
<evidence type="ECO:0000259" key="3">
    <source>
        <dbReference type="Pfam" id="PF07859"/>
    </source>
</evidence>
<organism evidence="4 5">
    <name type="scientific">Paramagnetospirillum marisnigri</name>
    <dbReference type="NCBI Taxonomy" id="1285242"/>
    <lineage>
        <taxon>Bacteria</taxon>
        <taxon>Pseudomonadati</taxon>
        <taxon>Pseudomonadota</taxon>
        <taxon>Alphaproteobacteria</taxon>
        <taxon>Rhodospirillales</taxon>
        <taxon>Magnetospirillaceae</taxon>
        <taxon>Paramagnetospirillum</taxon>
    </lineage>
</organism>
<dbReference type="PANTHER" id="PTHR48081">
    <property type="entry name" value="AB HYDROLASE SUPERFAMILY PROTEIN C4A8.06C"/>
    <property type="match status" value="1"/>
</dbReference>
<dbReference type="InterPro" id="IPR050300">
    <property type="entry name" value="GDXG_lipolytic_enzyme"/>
</dbReference>
<accession>A0A178MSF1</accession>
<dbReference type="PANTHER" id="PTHR48081:SF8">
    <property type="entry name" value="ALPHA_BETA HYDROLASE FOLD-3 DOMAIN-CONTAINING PROTEIN-RELATED"/>
    <property type="match status" value="1"/>
</dbReference>
<proteinExistence type="inferred from homology"/>
<comment type="similarity">
    <text evidence="1">Belongs to the 'GDXG' lipolytic enzyme family.</text>
</comment>
<protein>
    <submittedName>
        <fullName evidence="4">Lipase</fullName>
    </submittedName>
</protein>
<feature type="domain" description="Alpha/beta hydrolase fold-3" evidence="3">
    <location>
        <begin position="91"/>
        <end position="292"/>
    </location>
</feature>
<dbReference type="GO" id="GO:0016787">
    <property type="term" value="F:hydrolase activity"/>
    <property type="evidence" value="ECO:0007669"/>
    <property type="project" value="UniProtKB-KW"/>
</dbReference>
<dbReference type="InterPro" id="IPR029058">
    <property type="entry name" value="AB_hydrolase_fold"/>
</dbReference>
<evidence type="ECO:0000313" key="5">
    <source>
        <dbReference type="Proteomes" id="UP000078428"/>
    </source>
</evidence>
<gene>
    <name evidence="4" type="ORF">A6A04_15655</name>
</gene>
<dbReference type="Gene3D" id="3.40.50.1820">
    <property type="entry name" value="alpha/beta hydrolase"/>
    <property type="match status" value="1"/>
</dbReference>
<dbReference type="PROSITE" id="PS01173">
    <property type="entry name" value="LIPASE_GDXG_HIS"/>
    <property type="match status" value="1"/>
</dbReference>
<evidence type="ECO:0000313" key="4">
    <source>
        <dbReference type="EMBL" id="OAN52773.1"/>
    </source>
</evidence>
<sequence>MMNQGTVSIGTKGQLDEDVAFILAKAAELKLPSLSSMTPIEARAEFARRLSRTNPAAPEGVDAADSAIPGPGDAIPIRLYRPQAAAPKGVLLYFHGGGFVVGDLDTHDAICRVIASRTGSAVVSVHYRLGPEHPYPAAIEDGIAALRWLAATFTAVPLAVAGDSAGGTMAAVVALHARDLGIPLALQALIYPAVDQSGDFPSRSRLAEGHLLTETDIQWFTRQYFVGRELPVLESDASPLRAALHAGLAPALVLTCGFDPLVDEGDAYAAALTKAGVPVRHVRLEGAIHGCLGLAAYLACGRAALDQVCDTWSAILGG</sequence>
<keyword evidence="5" id="KW-1185">Reference proteome</keyword>
<dbReference type="SUPFAM" id="SSF53474">
    <property type="entry name" value="alpha/beta-Hydrolases"/>
    <property type="match status" value="1"/>
</dbReference>
<dbReference type="InterPro" id="IPR002168">
    <property type="entry name" value="Lipase_GDXG_HIS_AS"/>
</dbReference>